<name>A0A7K4BYE8_9ARCH</name>
<feature type="domain" description="4Fe-4S ferredoxin-type" evidence="1">
    <location>
        <begin position="3"/>
        <end position="32"/>
    </location>
</feature>
<organism evidence="2 3">
    <name type="scientific">Candidatus Iainarchaeum sp</name>
    <dbReference type="NCBI Taxonomy" id="3101447"/>
    <lineage>
        <taxon>Archaea</taxon>
        <taxon>Candidatus Iainarchaeota</taxon>
        <taxon>Candidatus Iainarchaeia</taxon>
        <taxon>Candidatus Iainarchaeales</taxon>
        <taxon>Candidatus Iainarchaeaceae</taxon>
        <taxon>Candidatus Iainarchaeum</taxon>
    </lineage>
</organism>
<protein>
    <submittedName>
        <fullName evidence="2">Ferredoxin</fullName>
    </submittedName>
</protein>
<evidence type="ECO:0000313" key="2">
    <source>
        <dbReference type="EMBL" id="NMA44280.1"/>
    </source>
</evidence>
<dbReference type="AlphaFoldDB" id="A0A7K4BYE8"/>
<evidence type="ECO:0000259" key="1">
    <source>
        <dbReference type="PROSITE" id="PS51379"/>
    </source>
</evidence>
<proteinExistence type="predicted"/>
<dbReference type="InterPro" id="IPR017896">
    <property type="entry name" value="4Fe4S_Fe-S-bd"/>
</dbReference>
<dbReference type="SUPFAM" id="SSF54862">
    <property type="entry name" value="4Fe-4S ferredoxins"/>
    <property type="match status" value="1"/>
</dbReference>
<comment type="caution">
    <text evidence="2">The sequence shown here is derived from an EMBL/GenBank/DDBJ whole genome shotgun (WGS) entry which is preliminary data.</text>
</comment>
<gene>
    <name evidence="2" type="ORF">GX950_00495</name>
</gene>
<dbReference type="Proteomes" id="UP000526302">
    <property type="component" value="Unassembled WGS sequence"/>
</dbReference>
<dbReference type="Gene3D" id="3.30.70.20">
    <property type="match status" value="1"/>
</dbReference>
<dbReference type="PROSITE" id="PS51379">
    <property type="entry name" value="4FE4S_FER_2"/>
    <property type="match status" value="1"/>
</dbReference>
<evidence type="ECO:0000313" key="3">
    <source>
        <dbReference type="Proteomes" id="UP000526302"/>
    </source>
</evidence>
<dbReference type="EMBL" id="JAAZKV010000004">
    <property type="protein sequence ID" value="NMA44280.1"/>
    <property type="molecule type" value="Genomic_DNA"/>
</dbReference>
<accession>A0A7K4BYE8</accession>
<dbReference type="Pfam" id="PF13370">
    <property type="entry name" value="Fer4_13"/>
    <property type="match status" value="1"/>
</dbReference>
<reference evidence="2 3" key="1">
    <citation type="journal article" date="2020" name="Biotechnol. Biofuels">
        <title>New insights from the biogas microbiome by comprehensive genome-resolved metagenomics of nearly 1600 species originating from multiple anaerobic digesters.</title>
        <authorList>
            <person name="Campanaro S."/>
            <person name="Treu L."/>
            <person name="Rodriguez-R L.M."/>
            <person name="Kovalovszki A."/>
            <person name="Ziels R.M."/>
            <person name="Maus I."/>
            <person name="Zhu X."/>
            <person name="Kougias P.G."/>
            <person name="Basile A."/>
            <person name="Luo G."/>
            <person name="Schluter A."/>
            <person name="Konstantinidis K.T."/>
            <person name="Angelidaki I."/>
        </authorList>
    </citation>
    <scope>NUCLEOTIDE SEQUENCE [LARGE SCALE GENOMIC DNA]</scope>
    <source>
        <strain evidence="2">AS22ysBPME_79</strain>
    </source>
</reference>
<sequence length="73" mass="7656">MAFRITQKQADCIGCGACAAIAPSDWVLKGDKAELVGSKQEGELFVKEVEVAGSNQDAANACPVGCIKVEEKK</sequence>